<dbReference type="Gene3D" id="3.40.50.300">
    <property type="entry name" value="P-loop containing nucleotide triphosphate hydrolases"/>
    <property type="match status" value="2"/>
</dbReference>
<name>A0ABW9J409_9SPHI</name>
<accession>A0ABW9J409</accession>
<evidence type="ECO:0000313" key="3">
    <source>
        <dbReference type="EMBL" id="MFN0255271.1"/>
    </source>
</evidence>
<dbReference type="InterPro" id="IPR029491">
    <property type="entry name" value="Helicase_HTH"/>
</dbReference>
<dbReference type="InterPro" id="IPR051055">
    <property type="entry name" value="PIF1_helicase"/>
</dbReference>
<dbReference type="CDD" id="cd18809">
    <property type="entry name" value="SF1_C_RecD"/>
    <property type="match status" value="1"/>
</dbReference>
<feature type="domain" description="AAA+ ATPase" evidence="2">
    <location>
        <begin position="20"/>
        <end position="327"/>
    </location>
</feature>
<evidence type="ECO:0000256" key="1">
    <source>
        <dbReference type="SAM" id="MobiDB-lite"/>
    </source>
</evidence>
<gene>
    <name evidence="3" type="ORF">E6A44_006785</name>
</gene>
<dbReference type="EMBL" id="SSHJ02000005">
    <property type="protein sequence ID" value="MFN0255271.1"/>
    <property type="molecule type" value="Genomic_DNA"/>
</dbReference>
<evidence type="ECO:0000313" key="4">
    <source>
        <dbReference type="Proteomes" id="UP001517247"/>
    </source>
</evidence>
<dbReference type="PANTHER" id="PTHR47642">
    <property type="entry name" value="ATP-DEPENDENT DNA HELICASE"/>
    <property type="match status" value="1"/>
</dbReference>
<dbReference type="InterPro" id="IPR003593">
    <property type="entry name" value="AAA+_ATPase"/>
</dbReference>
<feature type="compositionally biased region" description="Basic and acidic residues" evidence="1">
    <location>
        <begin position="638"/>
        <end position="663"/>
    </location>
</feature>
<dbReference type="Proteomes" id="UP001517247">
    <property type="component" value="Unassembled WGS sequence"/>
</dbReference>
<dbReference type="Pfam" id="PF05970">
    <property type="entry name" value="PIF1"/>
    <property type="match status" value="2"/>
</dbReference>
<dbReference type="InterPro" id="IPR010285">
    <property type="entry name" value="DNA_helicase_pif1-like_DEAD"/>
</dbReference>
<dbReference type="Pfam" id="PF14493">
    <property type="entry name" value="HTH_40"/>
    <property type="match status" value="1"/>
</dbReference>
<feature type="region of interest" description="Disordered" evidence="1">
    <location>
        <begin position="636"/>
        <end position="663"/>
    </location>
</feature>
<dbReference type="InterPro" id="IPR027417">
    <property type="entry name" value="P-loop_NTPase"/>
</dbReference>
<dbReference type="RefSeq" id="WP_138722385.1">
    <property type="nucleotide sequence ID" value="NZ_SSHJ02000005.1"/>
</dbReference>
<reference evidence="3 4" key="1">
    <citation type="submission" date="2024-12" db="EMBL/GenBank/DDBJ databases">
        <authorList>
            <person name="Hu S."/>
        </authorList>
    </citation>
    <scope>NUCLEOTIDE SEQUENCE [LARGE SCALE GENOMIC DNA]</scope>
    <source>
        <strain evidence="3 4">THG-T11</strain>
    </source>
</reference>
<proteinExistence type="predicted"/>
<dbReference type="SMART" id="SM00382">
    <property type="entry name" value="AAA"/>
    <property type="match status" value="1"/>
</dbReference>
<evidence type="ECO:0000259" key="2">
    <source>
        <dbReference type="SMART" id="SM00382"/>
    </source>
</evidence>
<sequence length="762" mass="86995">MEENEHLQPAELAAKFVNQTSRHIFLTGKAGTGKTTFLRNIIAKTHKKAVIVAPTGIAAINAAGVTIHSLFQLPFGTFVPRITPDQKLPSGVPYNTPKTLVRHLSMNAIKRRILLDMELLVIDEVSMLRADLLDAIDFVLRYVRRNNDSFGGVQVLFIGDLYQLPPVVRNQEQELLSMFYQSAFFFDALCLKNSPPIYIELDKIYRQADQTFISLLNNLRNNVATEQDIALLKSHYQENFKADLNDNYITLTTHNSKADAMNRNSLAKLKGKSFLYHATIEKEFAESAYPIEKTLELKIGAQVMFIKNDPKGEQRFFNGKLAIVTDLRTDYIEVLPEGNKYPISLEQYVWKNIRYTTNKHTNEIEEEEIGTFTQYPLKLAWAITVHKSQGLTFDKAIVDIGDAFAPGQIYVALSRLRSIDGLILTSHLNNRGMKADQNVAYYSRTKDQQESLLTQITKEADAFLKQSLLRAFNFTLLDNFVYEHVFSYRKDEKRSVKQTHLQWAVKLQQELMAAKVHADKFLKQIDRLLVLGQSVDLDALITRTEAASNYFTPILVAQSNMIFEHIEAVKEQKQTKEYLNELIDLEAMFYEQFKKIVRAKAMLSAKADQIEIGKDDLNKLYGLAKREEQMKKAFSLPNKEELERSGAEPKFRSKKKTEKEKTPKVDTKEVTLALFNEGKTPTEIAVERKMTKGTIEGHLAHYIVQNQISADKVIAKHKLEILLQAIRELKSIKLNEIRDHVGRSYDFGEIKIAIAAFMAEGE</sequence>
<dbReference type="PANTHER" id="PTHR47642:SF5">
    <property type="entry name" value="ATP-DEPENDENT DNA HELICASE"/>
    <property type="match status" value="1"/>
</dbReference>
<keyword evidence="4" id="KW-1185">Reference proteome</keyword>
<protein>
    <submittedName>
        <fullName evidence="3">Helix-turn-helix domain-containing protein</fullName>
    </submittedName>
</protein>
<dbReference type="SUPFAM" id="SSF52540">
    <property type="entry name" value="P-loop containing nucleoside triphosphate hydrolases"/>
    <property type="match status" value="2"/>
</dbReference>
<comment type="caution">
    <text evidence="3">The sequence shown here is derived from an EMBL/GenBank/DDBJ whole genome shotgun (WGS) entry which is preliminary data.</text>
</comment>
<organism evidence="3 4">
    <name type="scientific">Pedobacter ureilyticus</name>
    <dbReference type="NCBI Taxonomy" id="1393051"/>
    <lineage>
        <taxon>Bacteria</taxon>
        <taxon>Pseudomonadati</taxon>
        <taxon>Bacteroidota</taxon>
        <taxon>Sphingobacteriia</taxon>
        <taxon>Sphingobacteriales</taxon>
        <taxon>Sphingobacteriaceae</taxon>
        <taxon>Pedobacter</taxon>
    </lineage>
</organism>